<dbReference type="NCBIfam" id="TIGR00444">
    <property type="entry name" value="mazG"/>
    <property type="match status" value="1"/>
</dbReference>
<dbReference type="CDD" id="cd11528">
    <property type="entry name" value="NTP-PPase_MazG_Nterm"/>
    <property type="match status" value="1"/>
</dbReference>
<dbReference type="InterPro" id="IPR000878">
    <property type="entry name" value="4pyrrol_Mease"/>
</dbReference>
<evidence type="ECO:0000259" key="1">
    <source>
        <dbReference type="Pfam" id="PF00590"/>
    </source>
</evidence>
<dbReference type="InterPro" id="IPR014777">
    <property type="entry name" value="4pyrrole_Mease_sub1"/>
</dbReference>
<reference evidence="3" key="1">
    <citation type="submission" date="2018-05" db="EMBL/GenBank/DDBJ databases">
        <authorList>
            <person name="Lanie J.A."/>
            <person name="Ng W.-L."/>
            <person name="Kazmierczak K.M."/>
            <person name="Andrzejewski T.M."/>
            <person name="Davidsen T.M."/>
            <person name="Wayne K.J."/>
            <person name="Tettelin H."/>
            <person name="Glass J.I."/>
            <person name="Rusch D."/>
            <person name="Podicherti R."/>
            <person name="Tsui H.-C.T."/>
            <person name="Winkler M.E."/>
        </authorList>
    </citation>
    <scope>NUCLEOTIDE SEQUENCE</scope>
</reference>
<dbReference type="GO" id="GO:0046061">
    <property type="term" value="P:dATP catabolic process"/>
    <property type="evidence" value="ECO:0007669"/>
    <property type="project" value="TreeGrafter"/>
</dbReference>
<dbReference type="GO" id="GO:0006203">
    <property type="term" value="P:dGTP catabolic process"/>
    <property type="evidence" value="ECO:0007669"/>
    <property type="project" value="TreeGrafter"/>
</dbReference>
<dbReference type="GO" id="GO:0006950">
    <property type="term" value="P:response to stress"/>
    <property type="evidence" value="ECO:0007669"/>
    <property type="project" value="UniProtKB-ARBA"/>
</dbReference>
<dbReference type="Pfam" id="PF03819">
    <property type="entry name" value="MazG"/>
    <property type="match status" value="1"/>
</dbReference>
<protein>
    <recommendedName>
        <fullName evidence="4">NTP pyrophosphohydrolase MazG putative catalytic core domain-containing protein</fullName>
    </recommendedName>
</protein>
<dbReference type="AlphaFoldDB" id="A0A382FAY0"/>
<dbReference type="InterPro" id="IPR035996">
    <property type="entry name" value="4pyrrol_Methylase_sf"/>
</dbReference>
<dbReference type="GO" id="GO:0046081">
    <property type="term" value="P:dUTP catabolic process"/>
    <property type="evidence" value="ECO:0007669"/>
    <property type="project" value="TreeGrafter"/>
</dbReference>
<feature type="domain" description="NTP pyrophosphohydrolase MazG-like" evidence="2">
    <location>
        <begin position="244"/>
        <end position="323"/>
    </location>
</feature>
<evidence type="ECO:0000313" key="3">
    <source>
        <dbReference type="EMBL" id="SVB59211.1"/>
    </source>
</evidence>
<dbReference type="GO" id="GO:0008168">
    <property type="term" value="F:methyltransferase activity"/>
    <property type="evidence" value="ECO:0007669"/>
    <property type="project" value="InterPro"/>
</dbReference>
<dbReference type="Gene3D" id="1.10.287.1080">
    <property type="entry name" value="MazG-like"/>
    <property type="match status" value="2"/>
</dbReference>
<dbReference type="PANTHER" id="PTHR30522:SF0">
    <property type="entry name" value="NUCLEOSIDE TRIPHOSPHATE PYROPHOSPHOHYDROLASE"/>
    <property type="match status" value="1"/>
</dbReference>
<dbReference type="FunFam" id="1.10.287.1080:FF:000001">
    <property type="entry name" value="Nucleoside triphosphate pyrophosphohydrolase"/>
    <property type="match status" value="1"/>
</dbReference>
<dbReference type="CDD" id="cd11723">
    <property type="entry name" value="YabN_N_like"/>
    <property type="match status" value="1"/>
</dbReference>
<name>A0A382FAY0_9ZZZZ</name>
<dbReference type="Gene3D" id="3.40.1010.10">
    <property type="entry name" value="Cobalt-precorrin-4 Transmethylase, Domain 1"/>
    <property type="match status" value="1"/>
</dbReference>
<evidence type="ECO:0000259" key="2">
    <source>
        <dbReference type="Pfam" id="PF03819"/>
    </source>
</evidence>
<dbReference type="Pfam" id="PF00590">
    <property type="entry name" value="TP_methylase"/>
    <property type="match status" value="1"/>
</dbReference>
<dbReference type="InterPro" id="IPR011551">
    <property type="entry name" value="NTP_PyrPHydrolase_MazG"/>
</dbReference>
<organism evidence="3">
    <name type="scientific">marine metagenome</name>
    <dbReference type="NCBI Taxonomy" id="408172"/>
    <lineage>
        <taxon>unclassified sequences</taxon>
        <taxon>metagenomes</taxon>
        <taxon>ecological metagenomes</taxon>
    </lineage>
</organism>
<dbReference type="GO" id="GO:0046047">
    <property type="term" value="P:TTP catabolic process"/>
    <property type="evidence" value="ECO:0007669"/>
    <property type="project" value="TreeGrafter"/>
</dbReference>
<dbReference type="InterPro" id="IPR004518">
    <property type="entry name" value="MazG-like_dom"/>
</dbReference>
<gene>
    <name evidence="3" type="ORF">METZ01_LOCUS212065</name>
</gene>
<dbReference type="GO" id="GO:0047429">
    <property type="term" value="F:nucleoside triphosphate diphosphatase activity"/>
    <property type="evidence" value="ECO:0007669"/>
    <property type="project" value="TreeGrafter"/>
</dbReference>
<accession>A0A382FAY0</accession>
<dbReference type="InterPro" id="IPR048015">
    <property type="entry name" value="NTP-PPase_MazG-like_N"/>
</dbReference>
<sequence>MAATVTVVGLGPAGPELCTAEALQAIADHRHRFTRTADHPANRVLGPEAVALDHHRSAGSVEEACTRLVDEVVQAALRYGQVLYAVPGSPLVGEPTVELLLNDDRVSKVLIAGLSFADLAWFRLGVDPMATGARIVDAHRVSSELAQSCGPLLVTHIDTDAVLAEMVAAVHKAPNELVTVLQRLGVDGEHVEQVRWEDLPSRLEPDYLTACYIPGPAAADGVEVQRFVDLVATLRRRCPWDAEQTHASLRPHLLEEAYEVLEAIDGFDRETGTGSDLLEEELGDLLFQVVFHARIAADDGRFDLADVARGIHDKLQHRHPHVFRPDTEAAVTDPDSVLSQWDRIKQKEKGRSSVLDGIPQALPALAAAHKAMRRAAGIGIGPPEAGPVGDHGPVDDEELGDALMGLVHWGHRLGIDPEDALRRAVARFVTVVRGVEERAAAEGLDLADADEAVRSRLIAESFGV</sequence>
<evidence type="ECO:0008006" key="4">
    <source>
        <dbReference type="Google" id="ProtNLM"/>
    </source>
</evidence>
<proteinExistence type="predicted"/>
<dbReference type="GO" id="GO:0046052">
    <property type="term" value="P:UTP catabolic process"/>
    <property type="evidence" value="ECO:0007669"/>
    <property type="project" value="TreeGrafter"/>
</dbReference>
<dbReference type="PANTHER" id="PTHR30522">
    <property type="entry name" value="NUCLEOSIDE TRIPHOSPHATE PYROPHOSPHOHYDROLASE"/>
    <property type="match status" value="1"/>
</dbReference>
<dbReference type="SUPFAM" id="SSF101386">
    <property type="entry name" value="all-alpha NTP pyrophosphatases"/>
    <property type="match status" value="1"/>
</dbReference>
<dbReference type="InterPro" id="IPR035013">
    <property type="entry name" value="YabN_N"/>
</dbReference>
<dbReference type="EMBL" id="UINC01048548">
    <property type="protein sequence ID" value="SVB59211.1"/>
    <property type="molecule type" value="Genomic_DNA"/>
</dbReference>
<dbReference type="SUPFAM" id="SSF53790">
    <property type="entry name" value="Tetrapyrrole methylase"/>
    <property type="match status" value="1"/>
</dbReference>
<dbReference type="GO" id="GO:0046076">
    <property type="term" value="P:dTTP catabolic process"/>
    <property type="evidence" value="ECO:0007669"/>
    <property type="project" value="TreeGrafter"/>
</dbReference>
<feature type="domain" description="Tetrapyrrole methylase" evidence="1">
    <location>
        <begin position="4"/>
        <end position="199"/>
    </location>
</feature>